<proteinExistence type="predicted"/>
<evidence type="ECO:0000313" key="1">
    <source>
        <dbReference type="EMBL" id="MBC8360328.1"/>
    </source>
</evidence>
<reference evidence="1 2" key="1">
    <citation type="submission" date="2020-08" db="EMBL/GenBank/DDBJ databases">
        <title>Bridging the membrane lipid divide: bacteria of the FCB group superphylum have the potential to synthesize archaeal ether lipids.</title>
        <authorList>
            <person name="Villanueva L."/>
            <person name="Von Meijenfeldt F.A.B."/>
            <person name="Westbye A.B."/>
            <person name="Yadav S."/>
            <person name="Hopmans E.C."/>
            <person name="Dutilh B.E."/>
            <person name="Sinninghe Damste J.S."/>
        </authorList>
    </citation>
    <scope>NUCLEOTIDE SEQUENCE [LARGE SCALE GENOMIC DNA]</scope>
    <source>
        <strain evidence="1">NIOZ-UU30</strain>
    </source>
</reference>
<evidence type="ECO:0000313" key="2">
    <source>
        <dbReference type="Proteomes" id="UP000603434"/>
    </source>
</evidence>
<gene>
    <name evidence="1" type="ORF">H8E23_02870</name>
</gene>
<sequence>MAEIKAYSQAANTGKYDKASGLLGKYDNVRRFWEDQVTSIFMRPALNELVERKRRRLERIRILDLGCGSGDGFDLIMGVTTKDPGIYEYITVALTDDMLKEYVGLEINEDLLRQAQGYYGSNPKIKFIQGDLSNGLTPEIITKEAPFDFYFTSFGTLSHFNNEQCIKIIADVCRHAPEYALFMGDWLGRYSYEWQDLWHHPTDREYFMDYRISYIYPEEERAKADVASFSLKLVCRDEVMHIIEAAAREAGVDIKPVVFFDRSLFIGRHLDTGDYNKNCPKLRGPVNALFENYVRTDLESLLVDYVPRQGFDHLNNFYEHFFMSCNALVQYTIHLLRSFDCQTGKFASVPEILPFYPQPLKDAMDTMRRVIEGVGWLSWGDVRANVIESVLGFSLRKLEMELQPGTGMGHGFVGIFEMRK</sequence>
<name>A0A8J6NTH2_9BACT</name>
<keyword evidence="1" id="KW-0808">Transferase</keyword>
<organism evidence="1 2">
    <name type="scientific">Candidatus Desulfatibia profunda</name>
    <dbReference type="NCBI Taxonomy" id="2841695"/>
    <lineage>
        <taxon>Bacteria</taxon>
        <taxon>Pseudomonadati</taxon>
        <taxon>Thermodesulfobacteriota</taxon>
        <taxon>Desulfobacteria</taxon>
        <taxon>Desulfobacterales</taxon>
        <taxon>Desulfobacterales incertae sedis</taxon>
        <taxon>Candidatus Desulfatibia</taxon>
    </lineage>
</organism>
<dbReference type="EMBL" id="JACNJH010000083">
    <property type="protein sequence ID" value="MBC8360328.1"/>
    <property type="molecule type" value="Genomic_DNA"/>
</dbReference>
<dbReference type="InterPro" id="IPR029063">
    <property type="entry name" value="SAM-dependent_MTases_sf"/>
</dbReference>
<dbReference type="Gene3D" id="3.40.50.150">
    <property type="entry name" value="Vaccinia Virus protein VP39"/>
    <property type="match status" value="1"/>
</dbReference>
<dbReference type="SUPFAM" id="SSF53335">
    <property type="entry name" value="S-adenosyl-L-methionine-dependent methyltransferases"/>
    <property type="match status" value="1"/>
</dbReference>
<protein>
    <submittedName>
        <fullName evidence="1">Class I SAM-dependent methyltransferase</fullName>
    </submittedName>
</protein>
<dbReference type="GO" id="GO:0008168">
    <property type="term" value="F:methyltransferase activity"/>
    <property type="evidence" value="ECO:0007669"/>
    <property type="project" value="UniProtKB-KW"/>
</dbReference>
<keyword evidence="1" id="KW-0489">Methyltransferase</keyword>
<dbReference type="Proteomes" id="UP000603434">
    <property type="component" value="Unassembled WGS sequence"/>
</dbReference>
<dbReference type="AlphaFoldDB" id="A0A8J6NTH2"/>
<dbReference type="GO" id="GO:0032259">
    <property type="term" value="P:methylation"/>
    <property type="evidence" value="ECO:0007669"/>
    <property type="project" value="UniProtKB-KW"/>
</dbReference>
<dbReference type="CDD" id="cd02440">
    <property type="entry name" value="AdoMet_MTases"/>
    <property type="match status" value="1"/>
</dbReference>
<comment type="caution">
    <text evidence="1">The sequence shown here is derived from an EMBL/GenBank/DDBJ whole genome shotgun (WGS) entry which is preliminary data.</text>
</comment>
<accession>A0A8J6NTH2</accession>